<accession>A0A521B430</accession>
<organism evidence="11 12">
    <name type="scientific">Melghirimyces algeriensis</name>
    <dbReference type="NCBI Taxonomy" id="910412"/>
    <lineage>
        <taxon>Bacteria</taxon>
        <taxon>Bacillati</taxon>
        <taxon>Bacillota</taxon>
        <taxon>Bacilli</taxon>
        <taxon>Bacillales</taxon>
        <taxon>Thermoactinomycetaceae</taxon>
        <taxon>Melghirimyces</taxon>
    </lineage>
</organism>
<dbReference type="Proteomes" id="UP000315636">
    <property type="component" value="Unassembled WGS sequence"/>
</dbReference>
<dbReference type="Gene3D" id="3.40.640.10">
    <property type="entry name" value="Type I PLP-dependent aspartate aminotransferase-like (Major domain)"/>
    <property type="match status" value="1"/>
</dbReference>
<dbReference type="GO" id="GO:0004760">
    <property type="term" value="F:L-serine-pyruvate transaminase activity"/>
    <property type="evidence" value="ECO:0007669"/>
    <property type="project" value="TreeGrafter"/>
</dbReference>
<sequence>MLKDKFRLQIPGPTPIPPRVQQAMNRPMIGHRDPDCSKLVHNLSLRLGPVFGTQNPVLILTGSGTSALEAAAANTLTEGDEAAVIVTGAFGDRFAKILNSMNVQTHRLDIEWGKACHPEELKTFLKKHPKIKAVFLTYCETSTGVLNPIKTLAETIREHTDALTIVDGVSCIGGVPAGLDEWGVDILVSGSQKALMLPAGLSFAAVGERAWTTIQSNSHPRFYLDFRKYQNSLEQSTTPFTPAVSLLFGLEEVLDMLEEEGLEHVFHRHRLMRDMARAGVKALGLELLANHRDASPTVTSIMGGEQWSVESLRSELRYLGLRVAGGQQHLKGKIFRIGHMGYADPLDVLTALSALEVALARIGAPVETGAGTKAAEEEWIRVSRIDH</sequence>
<dbReference type="InterPro" id="IPR024169">
    <property type="entry name" value="SP_NH2Trfase/AEP_transaminase"/>
</dbReference>
<dbReference type="GO" id="GO:0019265">
    <property type="term" value="P:glycine biosynthetic process, by transamination of glyoxylate"/>
    <property type="evidence" value="ECO:0007669"/>
    <property type="project" value="TreeGrafter"/>
</dbReference>
<dbReference type="EMBL" id="FXTI01000001">
    <property type="protein sequence ID" value="SMO41470.1"/>
    <property type="molecule type" value="Genomic_DNA"/>
</dbReference>
<evidence type="ECO:0000256" key="9">
    <source>
        <dbReference type="RuleBase" id="RU004504"/>
    </source>
</evidence>
<dbReference type="Gene3D" id="3.90.1150.10">
    <property type="entry name" value="Aspartate Aminotransferase, domain 1"/>
    <property type="match status" value="1"/>
</dbReference>
<keyword evidence="12" id="KW-1185">Reference proteome</keyword>
<dbReference type="PROSITE" id="PS00595">
    <property type="entry name" value="AA_TRANSFER_CLASS_5"/>
    <property type="match status" value="1"/>
</dbReference>
<evidence type="ECO:0000256" key="7">
    <source>
        <dbReference type="PIRSR" id="PIRSR000524-50"/>
    </source>
</evidence>
<dbReference type="RefSeq" id="WP_142504184.1">
    <property type="nucleotide sequence ID" value="NZ_FXTI01000001.1"/>
</dbReference>
<evidence type="ECO:0000313" key="11">
    <source>
        <dbReference type="EMBL" id="SMO41470.1"/>
    </source>
</evidence>
<comment type="cofactor">
    <cofactor evidence="1 7 9">
        <name>pyridoxal 5'-phosphate</name>
        <dbReference type="ChEBI" id="CHEBI:597326"/>
    </cofactor>
</comment>
<dbReference type="InterPro" id="IPR015424">
    <property type="entry name" value="PyrdxlP-dep_Trfase"/>
</dbReference>
<dbReference type="GO" id="GO:0008453">
    <property type="term" value="F:alanine-glyoxylate transaminase activity"/>
    <property type="evidence" value="ECO:0007669"/>
    <property type="project" value="TreeGrafter"/>
</dbReference>
<evidence type="ECO:0000256" key="6">
    <source>
        <dbReference type="PIRSR" id="PIRSR000524-1"/>
    </source>
</evidence>
<dbReference type="InterPro" id="IPR015421">
    <property type="entry name" value="PyrdxlP-dep_Trfase_major"/>
</dbReference>
<dbReference type="SUPFAM" id="SSF53383">
    <property type="entry name" value="PLP-dependent transferases"/>
    <property type="match status" value="1"/>
</dbReference>
<evidence type="ECO:0000256" key="5">
    <source>
        <dbReference type="ARBA" id="ARBA00022898"/>
    </source>
</evidence>
<protein>
    <submittedName>
        <fullName evidence="11">Aspartate aminotransferase</fullName>
    </submittedName>
</protein>
<dbReference type="FunFam" id="3.40.640.10:FF:000027">
    <property type="entry name" value="Serine--pyruvate aminotransferase, mitochondrial"/>
    <property type="match status" value="1"/>
</dbReference>
<dbReference type="PIRSF" id="PIRSF000524">
    <property type="entry name" value="SPT"/>
    <property type="match status" value="1"/>
</dbReference>
<evidence type="ECO:0000256" key="3">
    <source>
        <dbReference type="ARBA" id="ARBA00022576"/>
    </source>
</evidence>
<comment type="similarity">
    <text evidence="2 8">Belongs to the class-V pyridoxal-phosphate-dependent aminotransferase family.</text>
</comment>
<name>A0A521B430_9BACL</name>
<dbReference type="Pfam" id="PF00266">
    <property type="entry name" value="Aminotran_5"/>
    <property type="match status" value="1"/>
</dbReference>
<dbReference type="OrthoDB" id="389074at2"/>
<evidence type="ECO:0000256" key="8">
    <source>
        <dbReference type="RuleBase" id="RU004075"/>
    </source>
</evidence>
<feature type="binding site" evidence="6">
    <location>
        <position position="336"/>
    </location>
    <ligand>
        <name>substrate</name>
    </ligand>
</feature>
<feature type="domain" description="Aminotransferase class V" evidence="10">
    <location>
        <begin position="40"/>
        <end position="326"/>
    </location>
</feature>
<evidence type="ECO:0000313" key="12">
    <source>
        <dbReference type="Proteomes" id="UP000315636"/>
    </source>
</evidence>
<evidence type="ECO:0000259" key="10">
    <source>
        <dbReference type="Pfam" id="PF00266"/>
    </source>
</evidence>
<evidence type="ECO:0000256" key="4">
    <source>
        <dbReference type="ARBA" id="ARBA00022679"/>
    </source>
</evidence>
<feature type="modified residue" description="N6-(pyridoxal phosphate)lysine" evidence="7">
    <location>
        <position position="193"/>
    </location>
</feature>
<proteinExistence type="inferred from homology"/>
<dbReference type="InterPro" id="IPR015422">
    <property type="entry name" value="PyrdxlP-dep_Trfase_small"/>
</dbReference>
<dbReference type="PANTHER" id="PTHR21152">
    <property type="entry name" value="AMINOTRANSFERASE CLASS V"/>
    <property type="match status" value="1"/>
</dbReference>
<reference evidence="11 12" key="1">
    <citation type="submission" date="2017-05" db="EMBL/GenBank/DDBJ databases">
        <authorList>
            <person name="Varghese N."/>
            <person name="Submissions S."/>
        </authorList>
    </citation>
    <scope>NUCLEOTIDE SEQUENCE [LARGE SCALE GENOMIC DNA]</scope>
    <source>
        <strain evidence="11 12">DSM 45474</strain>
    </source>
</reference>
<dbReference type="AlphaFoldDB" id="A0A521B430"/>
<keyword evidence="5 7" id="KW-0663">Pyridoxal phosphate</keyword>
<keyword evidence="4 11" id="KW-0808">Transferase</keyword>
<dbReference type="PANTHER" id="PTHR21152:SF40">
    <property type="entry name" value="ALANINE--GLYOXYLATE AMINOTRANSFERASE"/>
    <property type="match status" value="1"/>
</dbReference>
<dbReference type="InterPro" id="IPR020578">
    <property type="entry name" value="Aminotrans_V_PyrdxlP_BS"/>
</dbReference>
<evidence type="ECO:0000256" key="2">
    <source>
        <dbReference type="ARBA" id="ARBA00009236"/>
    </source>
</evidence>
<keyword evidence="3 11" id="KW-0032">Aminotransferase</keyword>
<dbReference type="InterPro" id="IPR000192">
    <property type="entry name" value="Aminotrans_V_dom"/>
</dbReference>
<evidence type="ECO:0000256" key="1">
    <source>
        <dbReference type="ARBA" id="ARBA00001933"/>
    </source>
</evidence>
<gene>
    <name evidence="11" type="ORF">SAMN06264849_101518</name>
</gene>